<feature type="compositionally biased region" description="Low complexity" evidence="1">
    <location>
        <begin position="865"/>
        <end position="883"/>
    </location>
</feature>
<reference evidence="2" key="1">
    <citation type="submission" date="2021-06" db="EMBL/GenBank/DDBJ databases">
        <title>Candida auris outbreak in lebanese hospital.</title>
        <authorList>
            <person name="Finianos M."/>
        </authorList>
    </citation>
    <scope>NUCLEOTIDE SEQUENCE</scope>
    <source>
        <strain evidence="2">CA7LBN</strain>
    </source>
</reference>
<feature type="region of interest" description="Disordered" evidence="1">
    <location>
        <begin position="408"/>
        <end position="473"/>
    </location>
</feature>
<dbReference type="GO" id="GO:0000423">
    <property type="term" value="P:mitophagy"/>
    <property type="evidence" value="ECO:0007669"/>
    <property type="project" value="InterPro"/>
</dbReference>
<feature type="compositionally biased region" description="Low complexity" evidence="1">
    <location>
        <begin position="619"/>
        <end position="657"/>
    </location>
</feature>
<protein>
    <submittedName>
        <fullName evidence="2">Uncharacterized protein</fullName>
    </submittedName>
</protein>
<feature type="region of interest" description="Disordered" evidence="1">
    <location>
        <begin position="294"/>
        <end position="340"/>
    </location>
</feature>
<feature type="compositionally biased region" description="Acidic residues" evidence="1">
    <location>
        <begin position="457"/>
        <end position="473"/>
    </location>
</feature>
<dbReference type="PANTHER" id="PTHR38699:SF1">
    <property type="entry name" value="MITOPHAGY RECEPTOR ATG43"/>
    <property type="match status" value="1"/>
</dbReference>
<feature type="region of interest" description="Disordered" evidence="1">
    <location>
        <begin position="674"/>
        <end position="777"/>
    </location>
</feature>
<sequence length="965" mass="105425">MQRPPKIPIPDLRFEQSFMRSLNSYASAKVEPLSDAELKVVDEETDETTPELQPLAPITPGIVVFAIVKDQILMPLIQGFLLSGFYIIARPMLRWVIANGQSTGRWLFHILGLDQRPRYVSTNHYNYLMFGRRRTRNSVAYTGVGYSASNHHPDNSAMAAALTIGKKSPNQHPQKPPPIAHSGSLLKRSPSLQSNSIHSSQHVRRGSSSSDRHSFTPRVEYSIDDSFTDSQLEEMGREADAHYSNRAQLRDLKLSHSPPQPEVKMVKKYVPTPNGIKVVEVPETTMKQAIARSNSMRTGLSISRSGSMTGSRNNSLSRAAGGSRSGSLTGAPSRRVANKRSTLAVSKIDESAELEQTDTNGDVSAADLRRQIEEEKQLAIKLEKQREEYEQLKQLRLQNERQRAELQRLQEEEETYSRSPSRQASPLPEESATPSIGANINAPHPVKPIGALAESTPLDEEPPQAQSTDDEEVPIQPVPFAVDEFEQKKVGKATEQIPTREDEDVTSTYSLDGESMTHAVTADDANADEVIQSYASMEPPSIKPQEDEFGIVEVPNESNSPTLAQQMKSKLQESKDDALRLPATDGDSASISESATPKFDPKPEIIDDELRPDTFAHPPGGIAASIKSGSSSDSRPIKSAMKNSKSSYSMNNNSNANVSPAQQAYISLTTAENTRLNSKLSSGQLAGNDNLSPQNHHPGPPRSPVNAQKFATTTLRKSAQAPQQHQGGLSERSLRPRTFSDASNRQSTGGGMSNRTFKTNQPQGLPPHPYTGPNYQSPAKVKAAELFAKANNRPASVLQPLKRESSFSKGSDGTKPENGTSHQPPQKNGNHRFTLRSESIQQGDIGAAAANTAHTNVQSQANQKASHAPSSSISQSDHSQQHAGGFKGFRSRFADSDDEDTSRSGSGGGFRSRFRVSEDHSASAQQASAQETPVTTLREPKVDPAAEKKQEKPKKKFLKKLFGRN</sequence>
<name>A0A8F2W3I9_CANAR</name>
<feature type="compositionally biased region" description="Low complexity" evidence="1">
    <location>
        <begin position="315"/>
        <end position="328"/>
    </location>
</feature>
<feature type="region of interest" description="Disordered" evidence="1">
    <location>
        <begin position="792"/>
        <end position="965"/>
    </location>
</feature>
<feature type="compositionally biased region" description="Basic and acidic residues" evidence="1">
    <location>
        <begin position="570"/>
        <end position="579"/>
    </location>
</feature>
<feature type="compositionally biased region" description="Polar residues" evidence="1">
    <location>
        <begin position="740"/>
        <end position="763"/>
    </location>
</feature>
<feature type="compositionally biased region" description="Polar residues" evidence="1">
    <location>
        <begin position="674"/>
        <end position="695"/>
    </location>
</feature>
<gene>
    <name evidence="2" type="ORF">CA7LBN_003723</name>
</gene>
<dbReference type="PANTHER" id="PTHR38699">
    <property type="entry name" value="CHROMOSOME 1, WHOLE GENOME SHOTGUN SEQUENCE"/>
    <property type="match status" value="1"/>
</dbReference>
<dbReference type="AlphaFoldDB" id="A0A8F2W3I9"/>
<dbReference type="GO" id="GO:0140580">
    <property type="term" value="F:mitochondrion autophagosome adaptor activity"/>
    <property type="evidence" value="ECO:0007669"/>
    <property type="project" value="InterPro"/>
</dbReference>
<feature type="region of interest" description="Disordered" evidence="1">
    <location>
        <begin position="167"/>
        <end position="222"/>
    </location>
</feature>
<evidence type="ECO:0000313" key="2">
    <source>
        <dbReference type="EMBL" id="QWW24866.1"/>
    </source>
</evidence>
<evidence type="ECO:0000256" key="1">
    <source>
        <dbReference type="SAM" id="MobiDB-lite"/>
    </source>
</evidence>
<feature type="compositionally biased region" description="Polar residues" evidence="1">
    <location>
        <begin position="556"/>
        <end position="569"/>
    </location>
</feature>
<feature type="compositionally biased region" description="Polar residues" evidence="1">
    <location>
        <begin position="807"/>
        <end position="828"/>
    </location>
</feature>
<dbReference type="EMBL" id="CP076752">
    <property type="protein sequence ID" value="QWW24866.1"/>
    <property type="molecule type" value="Genomic_DNA"/>
</dbReference>
<feature type="compositionally biased region" description="Basic and acidic residues" evidence="1">
    <location>
        <begin position="938"/>
        <end position="950"/>
    </location>
</feature>
<feature type="compositionally biased region" description="Polar residues" evidence="1">
    <location>
        <begin position="852"/>
        <end position="864"/>
    </location>
</feature>
<accession>A0A8F2W3I9</accession>
<dbReference type="InterPro" id="IPR013898">
    <property type="entry name" value="Atg43"/>
</dbReference>
<feature type="compositionally biased region" description="Basic and acidic residues" evidence="1">
    <location>
        <begin position="599"/>
        <end position="614"/>
    </location>
</feature>
<proteinExistence type="predicted"/>
<dbReference type="Proteomes" id="UP000825438">
    <property type="component" value="Chromosome IV"/>
</dbReference>
<feature type="region of interest" description="Disordered" evidence="1">
    <location>
        <begin position="489"/>
        <end position="511"/>
    </location>
</feature>
<feature type="region of interest" description="Disordered" evidence="1">
    <location>
        <begin position="554"/>
        <end position="657"/>
    </location>
</feature>
<feature type="compositionally biased region" description="Polar residues" evidence="1">
    <location>
        <begin position="705"/>
        <end position="727"/>
    </location>
</feature>
<feature type="compositionally biased region" description="Polar residues" evidence="1">
    <location>
        <begin position="294"/>
        <end position="314"/>
    </location>
</feature>
<organism evidence="2">
    <name type="scientific">Candidozyma auris</name>
    <name type="common">Yeast</name>
    <name type="synonym">Candida auris</name>
    <dbReference type="NCBI Taxonomy" id="498019"/>
    <lineage>
        <taxon>Eukaryota</taxon>
        <taxon>Fungi</taxon>
        <taxon>Dikarya</taxon>
        <taxon>Ascomycota</taxon>
        <taxon>Saccharomycotina</taxon>
        <taxon>Pichiomycetes</taxon>
        <taxon>Metschnikowiaceae</taxon>
        <taxon>Candidozyma</taxon>
    </lineage>
</organism>
<feature type="compositionally biased region" description="Basic residues" evidence="1">
    <location>
        <begin position="951"/>
        <end position="965"/>
    </location>
</feature>